<reference evidence="3 4" key="1">
    <citation type="submission" date="2016-09" db="EMBL/GenBank/DDBJ databases">
        <title>Extensive genetic diversity and differential bi-allelic expression allows diatom success in the polar Southern Ocean.</title>
        <authorList>
            <consortium name="DOE Joint Genome Institute"/>
            <person name="Mock T."/>
            <person name="Otillar R.P."/>
            <person name="Strauss J."/>
            <person name="Dupont C."/>
            <person name="Frickenhaus S."/>
            <person name="Maumus F."/>
            <person name="Mcmullan M."/>
            <person name="Sanges R."/>
            <person name="Schmutz J."/>
            <person name="Toseland A."/>
            <person name="Valas R."/>
            <person name="Veluchamy A."/>
            <person name="Ward B.J."/>
            <person name="Allen A."/>
            <person name="Barry K."/>
            <person name="Falciatore A."/>
            <person name="Ferrante M."/>
            <person name="Fortunato A.E."/>
            <person name="Gloeckner G."/>
            <person name="Gruber A."/>
            <person name="Hipkin R."/>
            <person name="Janech M."/>
            <person name="Kroth P."/>
            <person name="Leese F."/>
            <person name="Lindquist E."/>
            <person name="Lyon B.R."/>
            <person name="Martin J."/>
            <person name="Mayer C."/>
            <person name="Parker M."/>
            <person name="Quesneville H."/>
            <person name="Raymond J."/>
            <person name="Uhlig C."/>
            <person name="Valentin K.U."/>
            <person name="Worden A.Z."/>
            <person name="Armbrust E.V."/>
            <person name="Bowler C."/>
            <person name="Green B."/>
            <person name="Moulton V."/>
            <person name="Van Oosterhout C."/>
            <person name="Grigoriev I."/>
        </authorList>
    </citation>
    <scope>NUCLEOTIDE SEQUENCE [LARGE SCALE GENOMIC DNA]</scope>
    <source>
        <strain evidence="3 4">CCMP1102</strain>
    </source>
</reference>
<dbReference type="GO" id="GO:0016491">
    <property type="term" value="F:oxidoreductase activity"/>
    <property type="evidence" value="ECO:0007669"/>
    <property type="project" value="InterPro"/>
</dbReference>
<feature type="region of interest" description="Disordered" evidence="1">
    <location>
        <begin position="163"/>
        <end position="196"/>
    </location>
</feature>
<proteinExistence type="predicted"/>
<name>A0A1E7EYU1_9STRA</name>
<dbReference type="OrthoDB" id="9983560at2759"/>
<dbReference type="Proteomes" id="UP000095751">
    <property type="component" value="Unassembled WGS sequence"/>
</dbReference>
<evidence type="ECO:0000313" key="3">
    <source>
        <dbReference type="EMBL" id="OEU11027.1"/>
    </source>
</evidence>
<dbReference type="EMBL" id="KV784369">
    <property type="protein sequence ID" value="OEU11027.1"/>
    <property type="molecule type" value="Genomic_DNA"/>
</dbReference>
<dbReference type="KEGG" id="fcy:FRACYDRAFT_270913"/>
<dbReference type="AlphaFoldDB" id="A0A1E7EYU1"/>
<organism evidence="3 4">
    <name type="scientific">Fragilariopsis cylindrus CCMP1102</name>
    <dbReference type="NCBI Taxonomy" id="635003"/>
    <lineage>
        <taxon>Eukaryota</taxon>
        <taxon>Sar</taxon>
        <taxon>Stramenopiles</taxon>
        <taxon>Ochrophyta</taxon>
        <taxon>Bacillariophyta</taxon>
        <taxon>Bacillariophyceae</taxon>
        <taxon>Bacillariophycidae</taxon>
        <taxon>Bacillariales</taxon>
        <taxon>Bacillariaceae</taxon>
        <taxon>Fragilariopsis</taxon>
    </lineage>
</organism>
<accession>A0A1E7EYU1</accession>
<dbReference type="InParanoid" id="A0A1E7EYU1"/>
<sequence>MDSMPKLFRQSLKGCQLGIDLNSSDRSTYGELDKYFSEVQSKIMEYVSEDDIQARTFPGFQEKNHLQGNTPLPLKDDWTKVCPYNLSDEERKKKCMSAQESVWGTENMERMEKIKMEIDPNNMFQVYHGIGQRDVPPRQEYKWPTQFPKNYDAITTTTITNITSTKTINGSSSRSNNDDSNQSGSKRSLLRGSLSN</sequence>
<gene>
    <name evidence="3" type="ORF">FRACYDRAFT_270913</name>
</gene>
<dbReference type="Pfam" id="PF08031">
    <property type="entry name" value="BBE"/>
    <property type="match status" value="1"/>
</dbReference>
<dbReference type="GO" id="GO:0050660">
    <property type="term" value="F:flavin adenine dinucleotide binding"/>
    <property type="evidence" value="ECO:0007669"/>
    <property type="project" value="InterPro"/>
</dbReference>
<dbReference type="InterPro" id="IPR012951">
    <property type="entry name" value="BBE"/>
</dbReference>
<feature type="domain" description="Berberine/berberine-like" evidence="2">
    <location>
        <begin position="91"/>
        <end position="130"/>
    </location>
</feature>
<evidence type="ECO:0000259" key="2">
    <source>
        <dbReference type="Pfam" id="PF08031"/>
    </source>
</evidence>
<protein>
    <recommendedName>
        <fullName evidence="2">Berberine/berberine-like domain-containing protein</fullName>
    </recommendedName>
</protein>
<keyword evidence="4" id="KW-1185">Reference proteome</keyword>
<evidence type="ECO:0000256" key="1">
    <source>
        <dbReference type="SAM" id="MobiDB-lite"/>
    </source>
</evidence>
<evidence type="ECO:0000313" key="4">
    <source>
        <dbReference type="Proteomes" id="UP000095751"/>
    </source>
</evidence>